<protein>
    <submittedName>
        <fullName evidence="2">C-C motif chemokine 13-like</fullName>
    </submittedName>
</protein>
<organism evidence="2 3">
    <name type="scientific">Clarias magur</name>
    <name type="common">Asian catfish</name>
    <name type="synonym">Macropteronotus magur</name>
    <dbReference type="NCBI Taxonomy" id="1594786"/>
    <lineage>
        <taxon>Eukaryota</taxon>
        <taxon>Metazoa</taxon>
        <taxon>Chordata</taxon>
        <taxon>Craniata</taxon>
        <taxon>Vertebrata</taxon>
        <taxon>Euteleostomi</taxon>
        <taxon>Actinopterygii</taxon>
        <taxon>Neopterygii</taxon>
        <taxon>Teleostei</taxon>
        <taxon>Ostariophysi</taxon>
        <taxon>Siluriformes</taxon>
        <taxon>Clariidae</taxon>
        <taxon>Clarias</taxon>
    </lineage>
</organism>
<proteinExistence type="predicted"/>
<evidence type="ECO:0000313" key="2">
    <source>
        <dbReference type="EMBL" id="KAF5886047.1"/>
    </source>
</evidence>
<feature type="signal peptide" evidence="1">
    <location>
        <begin position="1"/>
        <end position="22"/>
    </location>
</feature>
<evidence type="ECO:0000313" key="3">
    <source>
        <dbReference type="Proteomes" id="UP000727407"/>
    </source>
</evidence>
<evidence type="ECO:0000256" key="1">
    <source>
        <dbReference type="SAM" id="SignalP"/>
    </source>
</evidence>
<keyword evidence="1" id="KW-0732">Signal</keyword>
<comment type="caution">
    <text evidence="2">The sequence shown here is derived from an EMBL/GenBank/DDBJ whole genome shotgun (WGS) entry which is preliminary data.</text>
</comment>
<keyword evidence="3" id="KW-1185">Reference proteome</keyword>
<dbReference type="Proteomes" id="UP000727407">
    <property type="component" value="Unassembled WGS sequence"/>
</dbReference>
<feature type="chain" id="PRO_5035242257" evidence="1">
    <location>
        <begin position="23"/>
        <end position="56"/>
    </location>
</feature>
<dbReference type="EMBL" id="QNUK01001205">
    <property type="protein sequence ID" value="KAF5886047.1"/>
    <property type="molecule type" value="Genomic_DNA"/>
</dbReference>
<accession>A0A8J4TDB1</accession>
<gene>
    <name evidence="2" type="ORF">DAT39_022605</name>
</gene>
<name>A0A8J4TDB1_CLAMG</name>
<dbReference type="AlphaFoldDB" id="A0A8J4TDB1"/>
<reference evidence="2" key="1">
    <citation type="submission" date="2020-07" db="EMBL/GenBank/DDBJ databases">
        <title>Clarias magur genome sequencing, assembly and annotation.</title>
        <authorList>
            <person name="Kushwaha B."/>
            <person name="Kumar R."/>
            <person name="Das P."/>
            <person name="Joshi C.G."/>
            <person name="Kumar D."/>
            <person name="Nagpure N.S."/>
            <person name="Pandey M."/>
            <person name="Agarwal S."/>
            <person name="Srivastava S."/>
            <person name="Singh M."/>
            <person name="Sahoo L."/>
            <person name="Jayasankar P."/>
            <person name="Meher P.K."/>
            <person name="Koringa P.G."/>
            <person name="Iquebal M.A."/>
            <person name="Das S.P."/>
            <person name="Bit A."/>
            <person name="Patnaik S."/>
            <person name="Patel N."/>
            <person name="Shah T.M."/>
            <person name="Hinsu A."/>
            <person name="Jena J.K."/>
        </authorList>
    </citation>
    <scope>NUCLEOTIDE SEQUENCE</scope>
    <source>
        <strain evidence="2">CIFAMagur01</strain>
        <tissue evidence="2">Testis</tissue>
    </source>
</reference>
<dbReference type="OrthoDB" id="8890527at2759"/>
<sequence length="56" mass="6428">MKMSRVCLVLGFVLIMGLYTDAAPFALEHLAQPEGCCFQFFTSKIPPEKVQKCYYY</sequence>